<dbReference type="PANTHER" id="PTHR43133">
    <property type="entry name" value="RNA POLYMERASE ECF-TYPE SIGMA FACTO"/>
    <property type="match status" value="1"/>
</dbReference>
<dbReference type="EMBL" id="PVBS01000001">
    <property type="protein sequence ID" value="PRD56692.1"/>
    <property type="molecule type" value="Genomic_DNA"/>
</dbReference>
<keyword evidence="9" id="KW-1185">Reference proteome</keyword>
<keyword evidence="4" id="KW-0804">Transcription</keyword>
<dbReference type="InterPro" id="IPR013325">
    <property type="entry name" value="RNA_pol_sigma_r2"/>
</dbReference>
<dbReference type="InterPro" id="IPR039425">
    <property type="entry name" value="RNA_pol_sigma-70-like"/>
</dbReference>
<sequence>MVIPPQPLFFLVLTRNGKDCMVDKSLYCITPSDQPTSGNVTRSSPPIVCSTSFSKVKNISTFATTTSTNLNNYNTYDDFELFQLTQSGDDRAFSCLYDRYKSVVYQHAFIFYQNHDRAQDITQDVFSKLWEKRKSLVIHSSFKGYIHTAVRHTILNQISRQEVADRYIQHLPKEHITAKNDVEEYIVEKELLDILDKKIERLPKRMKEVFMLSRAEQLTHSEISAKLNISTKTVRQQIYNALLILKSVMKYIAIIFFSFFS</sequence>
<evidence type="ECO:0000256" key="3">
    <source>
        <dbReference type="ARBA" id="ARBA00023082"/>
    </source>
</evidence>
<accession>A0A2S9JTT2</accession>
<dbReference type="Gene3D" id="1.10.1740.10">
    <property type="match status" value="1"/>
</dbReference>
<feature type="domain" description="RNA polymerase sigma-70 region 2" evidence="6">
    <location>
        <begin position="96"/>
        <end position="161"/>
    </location>
</feature>
<dbReference type="Gene3D" id="1.10.10.10">
    <property type="entry name" value="Winged helix-like DNA-binding domain superfamily/Winged helix DNA-binding domain"/>
    <property type="match status" value="1"/>
</dbReference>
<dbReference type="Pfam" id="PF08281">
    <property type="entry name" value="Sigma70_r4_2"/>
    <property type="match status" value="1"/>
</dbReference>
<dbReference type="InterPro" id="IPR007627">
    <property type="entry name" value="RNA_pol_sigma70_r2"/>
</dbReference>
<dbReference type="InterPro" id="IPR036388">
    <property type="entry name" value="WH-like_DNA-bd_sf"/>
</dbReference>
<dbReference type="NCBIfam" id="TIGR02937">
    <property type="entry name" value="sigma70-ECF"/>
    <property type="match status" value="1"/>
</dbReference>
<keyword evidence="5" id="KW-0812">Transmembrane</keyword>
<evidence type="ECO:0000256" key="4">
    <source>
        <dbReference type="ARBA" id="ARBA00023163"/>
    </source>
</evidence>
<keyword evidence="5" id="KW-1133">Transmembrane helix</keyword>
<dbReference type="Pfam" id="PF04542">
    <property type="entry name" value="Sigma70_r2"/>
    <property type="match status" value="1"/>
</dbReference>
<evidence type="ECO:0000313" key="9">
    <source>
        <dbReference type="Proteomes" id="UP000238642"/>
    </source>
</evidence>
<dbReference type="Proteomes" id="UP000238642">
    <property type="component" value="Unassembled WGS sequence"/>
</dbReference>
<keyword evidence="3" id="KW-0731">Sigma factor</keyword>
<dbReference type="NCBIfam" id="TIGR02985">
    <property type="entry name" value="Sig70_bacteroi1"/>
    <property type="match status" value="1"/>
</dbReference>
<feature type="domain" description="RNA polymerase sigma factor 70 region 4 type 2" evidence="7">
    <location>
        <begin position="193"/>
        <end position="242"/>
    </location>
</feature>
<evidence type="ECO:0000256" key="1">
    <source>
        <dbReference type="ARBA" id="ARBA00010641"/>
    </source>
</evidence>
<evidence type="ECO:0000313" key="8">
    <source>
        <dbReference type="EMBL" id="PRD56692.1"/>
    </source>
</evidence>
<comment type="caution">
    <text evidence="8">The sequence shown here is derived from an EMBL/GenBank/DDBJ whole genome shotgun (WGS) entry which is preliminary data.</text>
</comment>
<evidence type="ECO:0000259" key="7">
    <source>
        <dbReference type="Pfam" id="PF08281"/>
    </source>
</evidence>
<dbReference type="InterPro" id="IPR014327">
    <property type="entry name" value="RNA_pol_sigma70_bacteroid"/>
</dbReference>
<dbReference type="InterPro" id="IPR013324">
    <property type="entry name" value="RNA_pol_sigma_r3/r4-like"/>
</dbReference>
<dbReference type="SUPFAM" id="SSF88659">
    <property type="entry name" value="Sigma3 and sigma4 domains of RNA polymerase sigma factors"/>
    <property type="match status" value="1"/>
</dbReference>
<gene>
    <name evidence="8" type="ORF">C5749_05530</name>
</gene>
<dbReference type="SUPFAM" id="SSF88946">
    <property type="entry name" value="Sigma2 domain of RNA polymerase sigma factors"/>
    <property type="match status" value="1"/>
</dbReference>
<protein>
    <submittedName>
        <fullName evidence="8">RNA polymerase subunit sigma-70</fullName>
    </submittedName>
</protein>
<evidence type="ECO:0000259" key="6">
    <source>
        <dbReference type="Pfam" id="PF04542"/>
    </source>
</evidence>
<proteinExistence type="inferred from homology"/>
<dbReference type="InterPro" id="IPR013249">
    <property type="entry name" value="RNA_pol_sigma70_r4_t2"/>
</dbReference>
<reference evidence="8 9" key="1">
    <citation type="submission" date="2018-02" db="EMBL/GenBank/DDBJ databases">
        <title>The draft genome of Sphingobacterium gobiense H7.</title>
        <authorList>
            <person name="Li L."/>
            <person name="Liu L."/>
            <person name="Zhang X."/>
            <person name="Wang T."/>
            <person name="Liang L."/>
        </authorList>
    </citation>
    <scope>NUCLEOTIDE SEQUENCE [LARGE SCALE GENOMIC DNA]</scope>
    <source>
        <strain evidence="8 9">ACCC 05757</strain>
    </source>
</reference>
<evidence type="ECO:0000256" key="5">
    <source>
        <dbReference type="SAM" id="Phobius"/>
    </source>
</evidence>
<dbReference type="CDD" id="cd06171">
    <property type="entry name" value="Sigma70_r4"/>
    <property type="match status" value="1"/>
</dbReference>
<evidence type="ECO:0000256" key="2">
    <source>
        <dbReference type="ARBA" id="ARBA00023015"/>
    </source>
</evidence>
<dbReference type="PANTHER" id="PTHR43133:SF46">
    <property type="entry name" value="RNA POLYMERASE SIGMA-70 FACTOR ECF SUBFAMILY"/>
    <property type="match status" value="1"/>
</dbReference>
<dbReference type="GO" id="GO:0016987">
    <property type="term" value="F:sigma factor activity"/>
    <property type="evidence" value="ECO:0007669"/>
    <property type="project" value="UniProtKB-KW"/>
</dbReference>
<keyword evidence="2" id="KW-0805">Transcription regulation</keyword>
<dbReference type="AlphaFoldDB" id="A0A2S9JTT2"/>
<dbReference type="InterPro" id="IPR014284">
    <property type="entry name" value="RNA_pol_sigma-70_dom"/>
</dbReference>
<dbReference type="GO" id="GO:0006352">
    <property type="term" value="P:DNA-templated transcription initiation"/>
    <property type="evidence" value="ECO:0007669"/>
    <property type="project" value="InterPro"/>
</dbReference>
<comment type="similarity">
    <text evidence="1">Belongs to the sigma-70 factor family. ECF subfamily.</text>
</comment>
<keyword evidence="5" id="KW-0472">Membrane</keyword>
<organism evidence="8 9">
    <name type="scientific">Sphingobacterium gobiense</name>
    <dbReference type="NCBI Taxonomy" id="1382456"/>
    <lineage>
        <taxon>Bacteria</taxon>
        <taxon>Pseudomonadati</taxon>
        <taxon>Bacteroidota</taxon>
        <taxon>Sphingobacteriia</taxon>
        <taxon>Sphingobacteriales</taxon>
        <taxon>Sphingobacteriaceae</taxon>
        <taxon>Sphingobacterium</taxon>
    </lineage>
</organism>
<dbReference type="OrthoDB" id="679904at2"/>
<dbReference type="GO" id="GO:0003677">
    <property type="term" value="F:DNA binding"/>
    <property type="evidence" value="ECO:0007669"/>
    <property type="project" value="InterPro"/>
</dbReference>
<name>A0A2S9JTT2_9SPHI</name>
<feature type="transmembrane region" description="Helical" evidence="5">
    <location>
        <begin position="238"/>
        <end position="260"/>
    </location>
</feature>